<dbReference type="OrthoDB" id="9805588at2"/>
<dbReference type="AlphaFoldDB" id="A0A495WH49"/>
<sequence>MGKEIERKFLVNGDKYRENSSKTYYKQGYLSVDKERTVRIRIAGNRGFITIKGKTTGCSRQEYEYEIPVTEAEKILDNLCLKPIIEKYRYRYIDADNIIWEIDEFMGENAGLTVAEIELPTEDSLFTKPDWIGQEVTDDARFYNSNLIRNPFKRWKNNK</sequence>
<accession>A0A495WH49</accession>
<dbReference type="PANTHER" id="PTHR40114:SF1">
    <property type="entry name" value="SLR0698 PROTEIN"/>
    <property type="match status" value="1"/>
</dbReference>
<evidence type="ECO:0000313" key="4">
    <source>
        <dbReference type="Proteomes" id="UP000269493"/>
    </source>
</evidence>
<comment type="caution">
    <text evidence="3">The sequence shown here is derived from an EMBL/GenBank/DDBJ whole genome shotgun (WGS) entry which is preliminary data.</text>
</comment>
<reference evidence="3 4" key="1">
    <citation type="submission" date="2018-10" db="EMBL/GenBank/DDBJ databases">
        <title>Genomic Encyclopedia of Archaeal and Bacterial Type Strains, Phase II (KMG-II): from individual species to whole genera.</title>
        <authorList>
            <person name="Goeker M."/>
        </authorList>
    </citation>
    <scope>NUCLEOTIDE SEQUENCE [LARGE SCALE GENOMIC DNA]</scope>
    <source>
        <strain evidence="3 4">NSB1</strain>
    </source>
</reference>
<dbReference type="InterPro" id="IPR012042">
    <property type="entry name" value="NeuTTM/CthTTM-like"/>
</dbReference>
<feature type="domain" description="CYTH" evidence="2">
    <location>
        <begin position="2"/>
        <end position="149"/>
    </location>
</feature>
<dbReference type="InterPro" id="IPR033469">
    <property type="entry name" value="CYTH-like_dom_sf"/>
</dbReference>
<proteinExistence type="predicted"/>
<dbReference type="SMART" id="SM01118">
    <property type="entry name" value="CYTH"/>
    <property type="match status" value="1"/>
</dbReference>
<protein>
    <submittedName>
        <fullName evidence="3">Adenylate cyclase</fullName>
    </submittedName>
</protein>
<dbReference type="RefSeq" id="WP_022602204.1">
    <property type="nucleotide sequence ID" value="NZ_KI440815.1"/>
</dbReference>
<keyword evidence="4" id="KW-1185">Reference proteome</keyword>
<dbReference type="SUPFAM" id="SSF55154">
    <property type="entry name" value="CYTH-like phosphatases"/>
    <property type="match status" value="1"/>
</dbReference>
<evidence type="ECO:0000313" key="3">
    <source>
        <dbReference type="EMBL" id="RKT61051.1"/>
    </source>
</evidence>
<feature type="active site" description="Proton acceptor" evidence="1">
    <location>
        <position position="29"/>
    </location>
</feature>
<evidence type="ECO:0000256" key="1">
    <source>
        <dbReference type="PIRSR" id="PIRSR016487-1"/>
    </source>
</evidence>
<dbReference type="Proteomes" id="UP000269493">
    <property type="component" value="Unassembled WGS sequence"/>
</dbReference>
<evidence type="ECO:0000259" key="2">
    <source>
        <dbReference type="PROSITE" id="PS51707"/>
    </source>
</evidence>
<gene>
    <name evidence="3" type="ORF">BC742_0090</name>
</gene>
<dbReference type="GeneID" id="92927251"/>
<dbReference type="EMBL" id="RBXN01000001">
    <property type="protein sequence ID" value="RKT61051.1"/>
    <property type="molecule type" value="Genomic_DNA"/>
</dbReference>
<dbReference type="PROSITE" id="PS51707">
    <property type="entry name" value="CYTH"/>
    <property type="match status" value="1"/>
</dbReference>
<organism evidence="3 4">
    <name type="scientific">Coprobacter fastidiosus NSB1 = JCM 33896</name>
    <dbReference type="NCBI Taxonomy" id="1349822"/>
    <lineage>
        <taxon>Bacteria</taxon>
        <taxon>Pseudomonadati</taxon>
        <taxon>Bacteroidota</taxon>
        <taxon>Bacteroidia</taxon>
        <taxon>Bacteroidales</taxon>
        <taxon>Barnesiellaceae</taxon>
        <taxon>Coprobacter</taxon>
    </lineage>
</organism>
<dbReference type="Pfam" id="PF01928">
    <property type="entry name" value="CYTH"/>
    <property type="match status" value="1"/>
</dbReference>
<dbReference type="Gene3D" id="2.40.320.10">
    <property type="entry name" value="Hypothetical Protein Pfu-838710-001"/>
    <property type="match status" value="1"/>
</dbReference>
<dbReference type="PIRSF" id="PIRSF016487">
    <property type="entry name" value="CYTH_UCP016487"/>
    <property type="match status" value="1"/>
</dbReference>
<dbReference type="CDD" id="cd07891">
    <property type="entry name" value="CYTH-like_CthTTM-like_1"/>
    <property type="match status" value="1"/>
</dbReference>
<name>A0A495WH49_9BACT</name>
<dbReference type="PANTHER" id="PTHR40114">
    <property type="entry name" value="SLR0698 PROTEIN"/>
    <property type="match status" value="1"/>
</dbReference>
<dbReference type="InterPro" id="IPR023577">
    <property type="entry name" value="CYTH_domain"/>
</dbReference>